<dbReference type="Gene3D" id="3.40.50.1820">
    <property type="entry name" value="alpha/beta hydrolase"/>
    <property type="match status" value="1"/>
</dbReference>
<dbReference type="SUPFAM" id="SSF53474">
    <property type="entry name" value="alpha/beta-Hydrolases"/>
    <property type="match status" value="1"/>
</dbReference>
<keyword evidence="1" id="KW-1133">Transmembrane helix</keyword>
<evidence type="ECO:0000256" key="1">
    <source>
        <dbReference type="SAM" id="Phobius"/>
    </source>
</evidence>
<feature type="transmembrane region" description="Helical" evidence="1">
    <location>
        <begin position="240"/>
        <end position="258"/>
    </location>
</feature>
<name>A0A7C8NBA5_ORBOL</name>
<sequence length="432" mass="48006">MAVLLPYMNFTDHEAFNCILSCTILSTAVLITSLISICRLRWLSRARVSDLTPPATPTTTPAATQCFFRTWRLRMVSVEMVLNYLRFKSRVSPIIPSPEKTLLPNLSQNEQASLAYHPDSLPGGRWLQTPTGRLRVYEFGPEDGKRVLFVHGISTPSIVARDLLLSLAARGCRVMVFDLPGRGYSECCKVTPQDMRLYSALIVMVTTSSTAAGGFLPFNIIGYSLGGGITVSFASQFPHLVSSIAVVSSAGLLPYAFAPLGMKCSLIPWIPVWLADKLLTTKLKGEEESPDDLSLDETANTTAPTQSVNVGPVDVFSVIRWQNRHQKGFMSGYVSSMRNGPIFDRVEEWTEVGRLLKGNRFANPRWDEKKPAQMLVVYGEKDDLTPPMLLDRIKGCVGDEHVKGVVVEGGGHEIVVYQWDRVFQEIIDFWEL</sequence>
<feature type="transmembrane region" description="Helical" evidence="1">
    <location>
        <begin position="14"/>
        <end position="37"/>
    </location>
</feature>
<feature type="transmembrane region" description="Helical" evidence="1">
    <location>
        <begin position="197"/>
        <end position="220"/>
    </location>
</feature>
<organism evidence="3 4">
    <name type="scientific">Orbilia oligospora</name>
    <name type="common">Nematode-trapping fungus</name>
    <name type="synonym">Arthrobotrys oligospora</name>
    <dbReference type="NCBI Taxonomy" id="2813651"/>
    <lineage>
        <taxon>Eukaryota</taxon>
        <taxon>Fungi</taxon>
        <taxon>Dikarya</taxon>
        <taxon>Ascomycota</taxon>
        <taxon>Pezizomycotina</taxon>
        <taxon>Orbiliomycetes</taxon>
        <taxon>Orbiliales</taxon>
        <taxon>Orbiliaceae</taxon>
        <taxon>Orbilia</taxon>
    </lineage>
</organism>
<dbReference type="InterPro" id="IPR000073">
    <property type="entry name" value="AB_hydrolase_1"/>
</dbReference>
<comment type="caution">
    <text evidence="3">The sequence shown here is derived from an EMBL/GenBank/DDBJ whole genome shotgun (WGS) entry which is preliminary data.</text>
</comment>
<evidence type="ECO:0000313" key="4">
    <source>
        <dbReference type="Proteomes" id="UP000475325"/>
    </source>
</evidence>
<dbReference type="PANTHER" id="PTHR43139:SF65">
    <property type="entry name" value="HYDROLASE FAMILY PROTEIN, PUTATIVE (AFU_ORTHOLOGUE AFUA_6G07060)-RELATED"/>
    <property type="match status" value="1"/>
</dbReference>
<dbReference type="Proteomes" id="UP000475325">
    <property type="component" value="Unassembled WGS sequence"/>
</dbReference>
<dbReference type="Pfam" id="PF12697">
    <property type="entry name" value="Abhydrolase_6"/>
    <property type="match status" value="1"/>
</dbReference>
<protein>
    <recommendedName>
        <fullName evidence="2">AB hydrolase-1 domain-containing protein</fullName>
    </recommendedName>
</protein>
<evidence type="ECO:0000313" key="3">
    <source>
        <dbReference type="EMBL" id="KAF3105411.1"/>
    </source>
</evidence>
<dbReference type="PRINTS" id="PR00111">
    <property type="entry name" value="ABHYDROLASE"/>
</dbReference>
<dbReference type="PANTHER" id="PTHR43139">
    <property type="entry name" value="SI:DKEY-122A22.2"/>
    <property type="match status" value="1"/>
</dbReference>
<feature type="domain" description="AB hydrolase-1" evidence="2">
    <location>
        <begin position="147"/>
        <end position="424"/>
    </location>
</feature>
<keyword evidence="1" id="KW-0812">Transmembrane</keyword>
<evidence type="ECO:0000259" key="2">
    <source>
        <dbReference type="Pfam" id="PF12697"/>
    </source>
</evidence>
<dbReference type="InterPro" id="IPR029058">
    <property type="entry name" value="AB_hydrolase_fold"/>
</dbReference>
<dbReference type="GO" id="GO:0005783">
    <property type="term" value="C:endoplasmic reticulum"/>
    <property type="evidence" value="ECO:0007669"/>
    <property type="project" value="TreeGrafter"/>
</dbReference>
<gene>
    <name evidence="3" type="ORF">TWF102_002330</name>
</gene>
<keyword evidence="1" id="KW-0472">Membrane</keyword>
<proteinExistence type="predicted"/>
<reference evidence="3 4" key="1">
    <citation type="submission" date="2019-06" db="EMBL/GenBank/DDBJ databases">
        <authorList>
            <person name="Palmer J.M."/>
        </authorList>
    </citation>
    <scope>NUCLEOTIDE SEQUENCE [LARGE SCALE GENOMIC DNA]</scope>
    <source>
        <strain evidence="3 4">TWF102</strain>
    </source>
</reference>
<dbReference type="InterPro" id="IPR052370">
    <property type="entry name" value="Meta-cleavage_hydrolase"/>
</dbReference>
<accession>A0A7C8NBA5</accession>
<dbReference type="EMBL" id="WIQW01000014">
    <property type="protein sequence ID" value="KAF3105411.1"/>
    <property type="molecule type" value="Genomic_DNA"/>
</dbReference>
<dbReference type="AlphaFoldDB" id="A0A7C8NBA5"/>